<dbReference type="CDD" id="cd00160">
    <property type="entry name" value="RhoGEF"/>
    <property type="match status" value="1"/>
</dbReference>
<dbReference type="SUPFAM" id="SSF50729">
    <property type="entry name" value="PH domain-like"/>
    <property type="match status" value="1"/>
</dbReference>
<feature type="region of interest" description="Disordered" evidence="3">
    <location>
        <begin position="52"/>
        <end position="252"/>
    </location>
</feature>
<feature type="region of interest" description="Disordered" evidence="3">
    <location>
        <begin position="410"/>
        <end position="439"/>
    </location>
</feature>
<dbReference type="SMART" id="SM00233">
    <property type="entry name" value="PH"/>
    <property type="match status" value="1"/>
</dbReference>
<feature type="compositionally biased region" description="Basic and acidic residues" evidence="3">
    <location>
        <begin position="125"/>
        <end position="134"/>
    </location>
</feature>
<organism evidence="6 7">
    <name type="scientific">Lichtheimia ornata</name>
    <dbReference type="NCBI Taxonomy" id="688661"/>
    <lineage>
        <taxon>Eukaryota</taxon>
        <taxon>Fungi</taxon>
        <taxon>Fungi incertae sedis</taxon>
        <taxon>Mucoromycota</taxon>
        <taxon>Mucoromycotina</taxon>
        <taxon>Mucoromycetes</taxon>
        <taxon>Mucorales</taxon>
        <taxon>Lichtheimiaceae</taxon>
        <taxon>Lichtheimia</taxon>
    </lineage>
</organism>
<dbReference type="InterPro" id="IPR001849">
    <property type="entry name" value="PH_domain"/>
</dbReference>
<reference evidence="6 7" key="1">
    <citation type="submission" date="2023-03" db="EMBL/GenBank/DDBJ databases">
        <title>Genome sequence of Lichtheimia ornata CBS 291.66.</title>
        <authorList>
            <person name="Mohabir J.T."/>
            <person name="Shea T.P."/>
            <person name="Kurbessoian T."/>
            <person name="Berby B."/>
            <person name="Fontaine J."/>
            <person name="Livny J."/>
            <person name="Gnirke A."/>
            <person name="Stajich J.E."/>
            <person name="Cuomo C.A."/>
        </authorList>
    </citation>
    <scope>NUCLEOTIDE SEQUENCE [LARGE SCALE GENOMIC DNA]</scope>
    <source>
        <strain evidence="6">CBS 291.66</strain>
    </source>
</reference>
<proteinExistence type="predicted"/>
<evidence type="ECO:0000259" key="5">
    <source>
        <dbReference type="PROSITE" id="PS50219"/>
    </source>
</evidence>
<dbReference type="Proteomes" id="UP001234581">
    <property type="component" value="Unassembled WGS sequence"/>
</dbReference>
<dbReference type="PANTHER" id="PTHR46572">
    <property type="entry name" value="RHO1 GDP-GTP EXCHANGE PROTEIN 1-RELATED"/>
    <property type="match status" value="1"/>
</dbReference>
<dbReference type="AlphaFoldDB" id="A0AAD7Y2D5"/>
<dbReference type="Gene3D" id="1.20.900.10">
    <property type="entry name" value="Dbl homology (DH) domain"/>
    <property type="match status" value="1"/>
</dbReference>
<dbReference type="Pfam" id="PF00780">
    <property type="entry name" value="CNH"/>
    <property type="match status" value="1"/>
</dbReference>
<dbReference type="SMART" id="SM00036">
    <property type="entry name" value="CNH"/>
    <property type="match status" value="1"/>
</dbReference>
<feature type="compositionally biased region" description="Low complexity" evidence="3">
    <location>
        <begin position="163"/>
        <end position="197"/>
    </location>
</feature>
<dbReference type="InterPro" id="IPR041675">
    <property type="entry name" value="PH_5"/>
</dbReference>
<accession>A0AAD7Y2D5</accession>
<keyword evidence="7" id="KW-1185">Reference proteome</keyword>
<dbReference type="PROSITE" id="PS50219">
    <property type="entry name" value="CNH"/>
    <property type="match status" value="1"/>
</dbReference>
<feature type="region of interest" description="Disordered" evidence="3">
    <location>
        <begin position="776"/>
        <end position="805"/>
    </location>
</feature>
<keyword evidence="2" id="KW-0344">Guanine-nucleotide releasing factor</keyword>
<evidence type="ECO:0000313" key="7">
    <source>
        <dbReference type="Proteomes" id="UP001234581"/>
    </source>
</evidence>
<dbReference type="InterPro" id="IPR001180">
    <property type="entry name" value="CNH_dom"/>
</dbReference>
<keyword evidence="1" id="KW-0597">Phosphoprotein</keyword>
<dbReference type="Gene3D" id="2.30.29.30">
    <property type="entry name" value="Pleckstrin-homology domain (PH domain)/Phosphotyrosine-binding domain (PTB)"/>
    <property type="match status" value="1"/>
</dbReference>
<dbReference type="InterPro" id="IPR052233">
    <property type="entry name" value="Rho-type_GEFs"/>
</dbReference>
<dbReference type="InterPro" id="IPR000219">
    <property type="entry name" value="DH_dom"/>
</dbReference>
<dbReference type="SMART" id="SM00325">
    <property type="entry name" value="RhoGEF"/>
    <property type="match status" value="1"/>
</dbReference>
<dbReference type="PANTHER" id="PTHR46572:SF1">
    <property type="entry name" value="RHO1 GUANINE NUCLEOTIDE EXCHANGE FACTOR TUS1"/>
    <property type="match status" value="1"/>
</dbReference>
<dbReference type="Pfam" id="PF15405">
    <property type="entry name" value="PH_5"/>
    <property type="match status" value="1"/>
</dbReference>
<feature type="domain" description="CNH" evidence="5">
    <location>
        <begin position="879"/>
        <end position="1193"/>
    </location>
</feature>
<sequence length="1225" mass="136513">MAQHQSSDSSNSDSLNQPPALEALYNDLDAFINELGGDEAMSAIQARHFATRGQQLQRQQVSTLTSSINDSRDSLCPDEDSSYSGYSPLLENYKRPFSQFRDKEPAPTSSTPPPVPPSSEQEEEQQSKDHHQEQATDSSSSSDDEDEKPLSQLMPTTAKKDSLLSPPVSPSLLGISPAPSSSSPSASAAAGAAVSQSKGLDSPTAPFLMPRTSSLTHQQQQQQQQQRSLPTSPTGAAVPSSATSATFTQPPLSSTSIATNAVIPSLSFPEHYRLSELGEKFIIEIRQLNEHRRMFCTAEYPLSFTGEEAVQIIESILPAGVPTGTALQVARAFMRTSPPLVGPISYSEKSLKRNTLYESANEIYTLIDDTIDTRTLPQSVLTPLTSCYTQFCLPGQGGCYAPCCPNRLEEDDEDDENAQGERRAKLGRQTSLKSVTSSHDTSFSRAWSANMPRDILQNTPEPEIKRQEAIHEIIYTEEDYVRDLNLLEELFATPLLTAQCLEPERRDEFCEHVFNNYKEILDIHRDLCRDLRDRQNACIAGSMGGFVDQVGDIFQMYLPRFMAAYEQYGPHVVLAEYAVKKEAQQNMLFANFVHDTEKQAECRKLPFRHFLILPVTRLQRYPLLMGAILKKTPDDHPDKAFLTSCCDMLREVASCMDQKTEETKKVLRLHQINDAIRYKPGEEPLYQQLQLLNPARRLLHEGPLTRRSHMGVETIDLHVFLFDHLLLMTKPKKNSSTGEVEYHMSKKPIPLPLLQVHEATEGFAIGLRSMSSTLSSTGTSTLQHSTTTTTGLTSPTGGLVSTSSNNSSSPMLIHHLGRHGGDYLLFAESSEVRMTWREKMVEAKAALEQAYPDNQVFEIRTLSDTTFAGSGAHNQAFNHGKVTCSIPFEGANGIRMIAIGTNLGVWMGMEGDTTSMRHVLSLSDITQMAVLEHEHILVILADKTLYAYALQGLDPNATPPNQSNNNNQRPSQKIAQHISYFHAGVCNNRTLVVAMKKRGMDSHFRAYEPVCGDLRGPQNLKYLTVKSGLFGSKQPPPWFHIYKEFYIGADSRDVHLLKARVVVVCSRGFEIIDPEHLNMNRNLPDMTHPDFASIFKSNAGNDDNIRPLGMFRCNGRYLLCYDTFAFLVDNHGGLVKNSWIEWEGNPQSIAFCYPYVVAFDPRFIEVRHAETGQLIQILAGEHMRCLQFTTQSGMLAPVIHGCMGHPFKPGYQYVFQLAATFQPIL</sequence>
<name>A0AAD7Y2D5_9FUNG</name>
<feature type="compositionally biased region" description="Polar residues" evidence="3">
    <location>
        <begin position="428"/>
        <end position="439"/>
    </location>
</feature>
<evidence type="ECO:0000259" key="4">
    <source>
        <dbReference type="PROSITE" id="PS50010"/>
    </source>
</evidence>
<evidence type="ECO:0000256" key="1">
    <source>
        <dbReference type="ARBA" id="ARBA00022553"/>
    </source>
</evidence>
<comment type="caution">
    <text evidence="6">The sequence shown here is derived from an EMBL/GenBank/DDBJ whole genome shotgun (WGS) entry which is preliminary data.</text>
</comment>
<evidence type="ECO:0000256" key="2">
    <source>
        <dbReference type="ARBA" id="ARBA00022658"/>
    </source>
</evidence>
<dbReference type="GeneID" id="83208892"/>
<dbReference type="RefSeq" id="XP_058347426.1">
    <property type="nucleotide sequence ID" value="XM_058481569.1"/>
</dbReference>
<dbReference type="InterPro" id="IPR035899">
    <property type="entry name" value="DBL_dom_sf"/>
</dbReference>
<dbReference type="Pfam" id="PF00621">
    <property type="entry name" value="RhoGEF"/>
    <property type="match status" value="1"/>
</dbReference>
<feature type="compositionally biased region" description="Polar residues" evidence="3">
    <location>
        <begin position="52"/>
        <end position="69"/>
    </location>
</feature>
<dbReference type="InterPro" id="IPR011993">
    <property type="entry name" value="PH-like_dom_sf"/>
</dbReference>
<gene>
    <name evidence="6" type="ORF">O0I10_001474</name>
</gene>
<evidence type="ECO:0000313" key="6">
    <source>
        <dbReference type="EMBL" id="KAJ8662513.1"/>
    </source>
</evidence>
<protein>
    <submittedName>
        <fullName evidence="6">Uncharacterized protein</fullName>
    </submittedName>
</protein>
<dbReference type="SUPFAM" id="SSF48065">
    <property type="entry name" value="DBL homology domain (DH-domain)"/>
    <property type="match status" value="1"/>
</dbReference>
<dbReference type="GO" id="GO:0005085">
    <property type="term" value="F:guanyl-nucleotide exchange factor activity"/>
    <property type="evidence" value="ECO:0007669"/>
    <property type="project" value="UniProtKB-KW"/>
</dbReference>
<feature type="compositionally biased region" description="Polar residues" evidence="3">
    <location>
        <begin position="227"/>
        <end position="252"/>
    </location>
</feature>
<feature type="domain" description="DH" evidence="4">
    <location>
        <begin position="465"/>
        <end position="659"/>
    </location>
</feature>
<evidence type="ECO:0000256" key="3">
    <source>
        <dbReference type="SAM" id="MobiDB-lite"/>
    </source>
</evidence>
<dbReference type="PROSITE" id="PS50010">
    <property type="entry name" value="DH_2"/>
    <property type="match status" value="1"/>
</dbReference>
<dbReference type="EMBL" id="JARTCD010000004">
    <property type="protein sequence ID" value="KAJ8662513.1"/>
    <property type="molecule type" value="Genomic_DNA"/>
</dbReference>